<name>A0A2A6CKZ3_PRIPA</name>
<dbReference type="OrthoDB" id="5865374at2759"/>
<dbReference type="EnsemblMetazoa" id="PPA16832.1">
    <property type="protein sequence ID" value="PPA16832.1"/>
    <property type="gene ID" value="WBGene00106386"/>
</dbReference>
<evidence type="ECO:0000313" key="1">
    <source>
        <dbReference type="EnsemblMetazoa" id="PPA16832.1"/>
    </source>
</evidence>
<accession>A0A2A6CKZ3</accession>
<dbReference type="Proteomes" id="UP000005239">
    <property type="component" value="Unassembled WGS sequence"/>
</dbReference>
<protein>
    <submittedName>
        <fullName evidence="1">Uncharacterized protein</fullName>
    </submittedName>
</protein>
<organism evidence="1 2">
    <name type="scientific">Pristionchus pacificus</name>
    <name type="common">Parasitic nematode worm</name>
    <dbReference type="NCBI Taxonomy" id="54126"/>
    <lineage>
        <taxon>Eukaryota</taxon>
        <taxon>Metazoa</taxon>
        <taxon>Ecdysozoa</taxon>
        <taxon>Nematoda</taxon>
        <taxon>Chromadorea</taxon>
        <taxon>Rhabditida</taxon>
        <taxon>Rhabditina</taxon>
        <taxon>Diplogasteromorpha</taxon>
        <taxon>Diplogasteroidea</taxon>
        <taxon>Neodiplogasteridae</taxon>
        <taxon>Pristionchus</taxon>
    </lineage>
</organism>
<sequence length="109" mass="12571">MRWFLLILSLVATANSLKFLVYATQYAKSHSNFLARLSDILIDEGHEVVILSPIMNSLIGGAMTKKARIPQCKEAALMEDIMNNQVAQNVWTMKHSLQMFWNFEIYRLH</sequence>
<accession>A0A8R1UBD3</accession>
<gene>
    <name evidence="1" type="primary">WBGene00106386</name>
</gene>
<reference evidence="2" key="1">
    <citation type="journal article" date="2008" name="Nat. Genet.">
        <title>The Pristionchus pacificus genome provides a unique perspective on nematode lifestyle and parasitism.</title>
        <authorList>
            <person name="Dieterich C."/>
            <person name="Clifton S.W."/>
            <person name="Schuster L.N."/>
            <person name="Chinwalla A."/>
            <person name="Delehaunty K."/>
            <person name="Dinkelacker I."/>
            <person name="Fulton L."/>
            <person name="Fulton R."/>
            <person name="Godfrey J."/>
            <person name="Minx P."/>
            <person name="Mitreva M."/>
            <person name="Roeseler W."/>
            <person name="Tian H."/>
            <person name="Witte H."/>
            <person name="Yang S.P."/>
            <person name="Wilson R.K."/>
            <person name="Sommer R.J."/>
        </authorList>
    </citation>
    <scope>NUCLEOTIDE SEQUENCE [LARGE SCALE GENOMIC DNA]</scope>
    <source>
        <strain evidence="2">PS312</strain>
    </source>
</reference>
<reference evidence="1" key="2">
    <citation type="submission" date="2022-06" db="UniProtKB">
        <authorList>
            <consortium name="EnsemblMetazoa"/>
        </authorList>
    </citation>
    <scope>IDENTIFICATION</scope>
    <source>
        <strain evidence="1">PS312</strain>
    </source>
</reference>
<proteinExistence type="predicted"/>
<keyword evidence="2" id="KW-1185">Reference proteome</keyword>
<dbReference type="AlphaFoldDB" id="A0A2A6CKZ3"/>
<evidence type="ECO:0000313" key="2">
    <source>
        <dbReference type="Proteomes" id="UP000005239"/>
    </source>
</evidence>